<reference evidence="1" key="1">
    <citation type="submission" date="2019-08" db="EMBL/GenBank/DDBJ databases">
        <authorList>
            <person name="Kucharzyk K."/>
            <person name="Murdoch R.W."/>
            <person name="Higgins S."/>
            <person name="Loffler F."/>
        </authorList>
    </citation>
    <scope>NUCLEOTIDE SEQUENCE</scope>
</reference>
<protein>
    <submittedName>
        <fullName evidence="1">Uncharacterized protein</fullName>
    </submittedName>
</protein>
<comment type="caution">
    <text evidence="1">The sequence shown here is derived from an EMBL/GenBank/DDBJ whole genome shotgun (WGS) entry which is preliminary data.</text>
</comment>
<accession>A0A644SM25</accession>
<sequence length="126" mass="15259">MKKIFSLIFILLFFLGHSQDFSKLLNNVELDHYYGKNLYNKIIIADEIHLETIDEKFNIKSSMNWLNKDILELKIIDLNVPNFPYEKGEKMLIEFIKIENDKIYYKATVREYHYEGYYIITKHLEK</sequence>
<dbReference type="EMBL" id="VSSQ01000002">
    <property type="protein sequence ID" value="MPL55689.1"/>
    <property type="molecule type" value="Genomic_DNA"/>
</dbReference>
<evidence type="ECO:0000313" key="1">
    <source>
        <dbReference type="EMBL" id="MPL55689.1"/>
    </source>
</evidence>
<proteinExistence type="predicted"/>
<name>A0A644SM25_9ZZZZ</name>
<dbReference type="AlphaFoldDB" id="A0A644SM25"/>
<organism evidence="1">
    <name type="scientific">bioreactor metagenome</name>
    <dbReference type="NCBI Taxonomy" id="1076179"/>
    <lineage>
        <taxon>unclassified sequences</taxon>
        <taxon>metagenomes</taxon>
        <taxon>ecological metagenomes</taxon>
    </lineage>
</organism>
<gene>
    <name evidence="1" type="ORF">SDC9_01169</name>
</gene>